<name>A0ABD3IVE7_EUCGL</name>
<organism evidence="2 3">
    <name type="scientific">Eucalyptus globulus</name>
    <name type="common">Tasmanian blue gum</name>
    <dbReference type="NCBI Taxonomy" id="34317"/>
    <lineage>
        <taxon>Eukaryota</taxon>
        <taxon>Viridiplantae</taxon>
        <taxon>Streptophyta</taxon>
        <taxon>Embryophyta</taxon>
        <taxon>Tracheophyta</taxon>
        <taxon>Spermatophyta</taxon>
        <taxon>Magnoliopsida</taxon>
        <taxon>eudicotyledons</taxon>
        <taxon>Gunneridae</taxon>
        <taxon>Pentapetalae</taxon>
        <taxon>rosids</taxon>
        <taxon>malvids</taxon>
        <taxon>Myrtales</taxon>
        <taxon>Myrtaceae</taxon>
        <taxon>Myrtoideae</taxon>
        <taxon>Eucalypteae</taxon>
        <taxon>Eucalyptus</taxon>
    </lineage>
</organism>
<dbReference type="EMBL" id="JBJKBG010000010">
    <property type="protein sequence ID" value="KAL3718198.1"/>
    <property type="molecule type" value="Genomic_DNA"/>
</dbReference>
<evidence type="ECO:0000256" key="1">
    <source>
        <dbReference type="SAM" id="MobiDB-lite"/>
    </source>
</evidence>
<evidence type="ECO:0000313" key="3">
    <source>
        <dbReference type="Proteomes" id="UP001634007"/>
    </source>
</evidence>
<proteinExistence type="predicted"/>
<feature type="region of interest" description="Disordered" evidence="1">
    <location>
        <begin position="33"/>
        <end position="59"/>
    </location>
</feature>
<gene>
    <name evidence="2" type="ORF">ACJRO7_003350</name>
</gene>
<keyword evidence="3" id="KW-1185">Reference proteome</keyword>
<sequence length="98" mass="11313">MKSTAVHETMSRFVAFFHELIDEVSVYQEDPYIRMNVKSNDSRDGTKEDETDEKSSSSLKKWRDVVNDEFHTESGAGLMDSLCEKESSHASFQLMRKD</sequence>
<evidence type="ECO:0000313" key="2">
    <source>
        <dbReference type="EMBL" id="KAL3718198.1"/>
    </source>
</evidence>
<dbReference type="Proteomes" id="UP001634007">
    <property type="component" value="Unassembled WGS sequence"/>
</dbReference>
<comment type="caution">
    <text evidence="2">The sequence shown here is derived from an EMBL/GenBank/DDBJ whole genome shotgun (WGS) entry which is preliminary data.</text>
</comment>
<protein>
    <submittedName>
        <fullName evidence="2">Uncharacterized protein</fullName>
    </submittedName>
</protein>
<dbReference type="AlphaFoldDB" id="A0ABD3IVE7"/>
<accession>A0ABD3IVE7</accession>
<reference evidence="2 3" key="1">
    <citation type="submission" date="2024-11" db="EMBL/GenBank/DDBJ databases">
        <title>Chromosome-level genome assembly of Eucalyptus globulus Labill. provides insights into its genome evolution.</title>
        <authorList>
            <person name="Li X."/>
        </authorList>
    </citation>
    <scope>NUCLEOTIDE SEQUENCE [LARGE SCALE GENOMIC DNA]</scope>
    <source>
        <strain evidence="2">CL2024</strain>
        <tissue evidence="2">Fresh tender leaves</tissue>
    </source>
</reference>